<proteinExistence type="predicted"/>
<dbReference type="Proteomes" id="UP000811609">
    <property type="component" value="Chromosome 10"/>
</dbReference>
<evidence type="ECO:0000256" key="1">
    <source>
        <dbReference type="SAM" id="SignalP"/>
    </source>
</evidence>
<keyword evidence="3" id="KW-1185">Reference proteome</keyword>
<keyword evidence="1" id="KW-0732">Signal</keyword>
<protein>
    <submittedName>
        <fullName evidence="2">Uncharacterized protein</fullName>
    </submittedName>
</protein>
<sequence>MATTALCISLKKSAALCIWTIIQKSAVCMSLTKKKLQYSSKLELWTEYMHSKHFIYINSSPTINTSSLGWVQTSQTPTSNCLQTNLNTQHRTTLKHKVLLQHAIWLRSICRLWLCPIHP</sequence>
<gene>
    <name evidence="2" type="ORF">CIPAW_10G138700</name>
</gene>
<dbReference type="EMBL" id="CM031818">
    <property type="protein sequence ID" value="KAG6639972.1"/>
    <property type="molecule type" value="Genomic_DNA"/>
</dbReference>
<organism evidence="2 3">
    <name type="scientific">Carya illinoinensis</name>
    <name type="common">Pecan</name>
    <dbReference type="NCBI Taxonomy" id="32201"/>
    <lineage>
        <taxon>Eukaryota</taxon>
        <taxon>Viridiplantae</taxon>
        <taxon>Streptophyta</taxon>
        <taxon>Embryophyta</taxon>
        <taxon>Tracheophyta</taxon>
        <taxon>Spermatophyta</taxon>
        <taxon>Magnoliopsida</taxon>
        <taxon>eudicotyledons</taxon>
        <taxon>Gunneridae</taxon>
        <taxon>Pentapetalae</taxon>
        <taxon>rosids</taxon>
        <taxon>fabids</taxon>
        <taxon>Fagales</taxon>
        <taxon>Juglandaceae</taxon>
        <taxon>Carya</taxon>
    </lineage>
</organism>
<feature type="signal peptide" evidence="1">
    <location>
        <begin position="1"/>
        <end position="15"/>
    </location>
</feature>
<comment type="caution">
    <text evidence="2">The sequence shown here is derived from an EMBL/GenBank/DDBJ whole genome shotgun (WGS) entry which is preliminary data.</text>
</comment>
<evidence type="ECO:0000313" key="3">
    <source>
        <dbReference type="Proteomes" id="UP000811609"/>
    </source>
</evidence>
<accession>A0A8T1PFT2</accession>
<evidence type="ECO:0000313" key="2">
    <source>
        <dbReference type="EMBL" id="KAG6639972.1"/>
    </source>
</evidence>
<reference evidence="2" key="1">
    <citation type="submission" date="2020-12" db="EMBL/GenBank/DDBJ databases">
        <title>WGS assembly of Carya illinoinensis cv. Pawnee.</title>
        <authorList>
            <person name="Platts A."/>
            <person name="Shu S."/>
            <person name="Wright S."/>
            <person name="Barry K."/>
            <person name="Edger P."/>
            <person name="Pires J.C."/>
            <person name="Schmutz J."/>
        </authorList>
    </citation>
    <scope>NUCLEOTIDE SEQUENCE</scope>
    <source>
        <tissue evidence="2">Leaf</tissue>
    </source>
</reference>
<dbReference type="AlphaFoldDB" id="A0A8T1PFT2"/>
<name>A0A8T1PFT2_CARIL</name>
<feature type="chain" id="PRO_5035813777" evidence="1">
    <location>
        <begin position="16"/>
        <end position="119"/>
    </location>
</feature>